<keyword evidence="9" id="KW-1185">Reference proteome</keyword>
<dbReference type="Proteomes" id="UP000290649">
    <property type="component" value="Unassembled WGS sequence"/>
</dbReference>
<dbReference type="SMART" id="SM00448">
    <property type="entry name" value="REC"/>
    <property type="match status" value="1"/>
</dbReference>
<evidence type="ECO:0000256" key="4">
    <source>
        <dbReference type="ARBA" id="ARBA00023163"/>
    </source>
</evidence>
<comment type="caution">
    <text evidence="8">The sequence shown here is derived from an EMBL/GenBank/DDBJ whole genome shotgun (WGS) entry which is preliminary data.</text>
</comment>
<gene>
    <name evidence="8" type="ORF">DS745_11460</name>
</gene>
<feature type="modified residue" description="4-aspartylphosphate" evidence="5">
    <location>
        <position position="56"/>
    </location>
</feature>
<dbReference type="GO" id="GO:0000160">
    <property type="term" value="P:phosphorelay signal transduction system"/>
    <property type="evidence" value="ECO:0007669"/>
    <property type="project" value="InterPro"/>
</dbReference>
<evidence type="ECO:0000256" key="1">
    <source>
        <dbReference type="ARBA" id="ARBA00022553"/>
    </source>
</evidence>
<dbReference type="PRINTS" id="PR00038">
    <property type="entry name" value="HTHLUXR"/>
</dbReference>
<dbReference type="SUPFAM" id="SSF52172">
    <property type="entry name" value="CheY-like"/>
    <property type="match status" value="1"/>
</dbReference>
<dbReference type="CDD" id="cd06170">
    <property type="entry name" value="LuxR_C_like"/>
    <property type="match status" value="1"/>
</dbReference>
<dbReference type="PROSITE" id="PS50110">
    <property type="entry name" value="RESPONSE_REGULATORY"/>
    <property type="match status" value="1"/>
</dbReference>
<dbReference type="PROSITE" id="PS50043">
    <property type="entry name" value="HTH_LUXR_2"/>
    <property type="match status" value="1"/>
</dbReference>
<evidence type="ECO:0000313" key="8">
    <source>
        <dbReference type="EMBL" id="RXJ00670.1"/>
    </source>
</evidence>
<reference evidence="8 9" key="1">
    <citation type="journal article" date="2019" name="Int. J. Syst. Evol. Microbiol.">
        <title>Anaerobacillus alkaliphilus sp. nov., a novel alkaliphilic and moderately halophilic bacterium.</title>
        <authorList>
            <person name="Borsodi A.K."/>
            <person name="Aszalos J.M."/>
            <person name="Bihari P."/>
            <person name="Nagy I."/>
            <person name="Schumann P."/>
            <person name="Sproer C."/>
            <person name="Kovacs A.L."/>
            <person name="Boka K."/>
            <person name="Dobosy P."/>
            <person name="Ovari M."/>
            <person name="Szili-Kovacs T."/>
            <person name="Toth E."/>
        </authorList>
    </citation>
    <scope>NUCLEOTIDE SEQUENCE [LARGE SCALE GENOMIC DNA]</scope>
    <source>
        <strain evidence="8 9">B16-10</strain>
    </source>
</reference>
<keyword evidence="1 5" id="KW-0597">Phosphoprotein</keyword>
<dbReference type="GO" id="GO:0006355">
    <property type="term" value="P:regulation of DNA-templated transcription"/>
    <property type="evidence" value="ECO:0007669"/>
    <property type="project" value="InterPro"/>
</dbReference>
<evidence type="ECO:0000259" key="7">
    <source>
        <dbReference type="PROSITE" id="PS50110"/>
    </source>
</evidence>
<dbReference type="OrthoDB" id="9780153at2"/>
<dbReference type="Pfam" id="PF00196">
    <property type="entry name" value="GerE"/>
    <property type="match status" value="1"/>
</dbReference>
<name>A0A4Q0VSM8_9BACI</name>
<protein>
    <submittedName>
        <fullName evidence="8">DNA-binding response regulator</fullName>
    </submittedName>
</protein>
<dbReference type="Pfam" id="PF00072">
    <property type="entry name" value="Response_reg"/>
    <property type="match status" value="1"/>
</dbReference>
<evidence type="ECO:0000256" key="5">
    <source>
        <dbReference type="PROSITE-ProRule" id="PRU00169"/>
    </source>
</evidence>
<dbReference type="InterPro" id="IPR039420">
    <property type="entry name" value="WalR-like"/>
</dbReference>
<keyword evidence="4" id="KW-0804">Transcription</keyword>
<evidence type="ECO:0000313" key="9">
    <source>
        <dbReference type="Proteomes" id="UP000290649"/>
    </source>
</evidence>
<dbReference type="CDD" id="cd17535">
    <property type="entry name" value="REC_NarL-like"/>
    <property type="match status" value="1"/>
</dbReference>
<evidence type="ECO:0000259" key="6">
    <source>
        <dbReference type="PROSITE" id="PS50043"/>
    </source>
</evidence>
<dbReference type="PANTHER" id="PTHR43214">
    <property type="entry name" value="TWO-COMPONENT RESPONSE REGULATOR"/>
    <property type="match status" value="1"/>
</dbReference>
<evidence type="ECO:0000256" key="3">
    <source>
        <dbReference type="ARBA" id="ARBA00023125"/>
    </source>
</evidence>
<proteinExistence type="predicted"/>
<dbReference type="InterPro" id="IPR011006">
    <property type="entry name" value="CheY-like_superfamily"/>
</dbReference>
<accession>A0A4Q0VSM8</accession>
<dbReference type="SMART" id="SM00421">
    <property type="entry name" value="HTH_LUXR"/>
    <property type="match status" value="1"/>
</dbReference>
<dbReference type="InterPro" id="IPR000792">
    <property type="entry name" value="Tscrpt_reg_LuxR_C"/>
</dbReference>
<dbReference type="AlphaFoldDB" id="A0A4Q0VSM8"/>
<dbReference type="EMBL" id="QOUX01000037">
    <property type="protein sequence ID" value="RXJ00670.1"/>
    <property type="molecule type" value="Genomic_DNA"/>
</dbReference>
<dbReference type="GO" id="GO:0003677">
    <property type="term" value="F:DNA binding"/>
    <property type="evidence" value="ECO:0007669"/>
    <property type="project" value="UniProtKB-KW"/>
</dbReference>
<feature type="domain" description="Response regulatory" evidence="7">
    <location>
        <begin position="5"/>
        <end position="121"/>
    </location>
</feature>
<evidence type="ECO:0000256" key="2">
    <source>
        <dbReference type="ARBA" id="ARBA00023015"/>
    </source>
</evidence>
<dbReference type="PANTHER" id="PTHR43214:SF37">
    <property type="entry name" value="TRANSCRIPTIONAL REGULATORY PROTEIN YDFI"/>
    <property type="match status" value="1"/>
</dbReference>
<dbReference type="PROSITE" id="PS00622">
    <property type="entry name" value="HTH_LUXR_1"/>
    <property type="match status" value="1"/>
</dbReference>
<feature type="domain" description="HTH luxR-type" evidence="6">
    <location>
        <begin position="145"/>
        <end position="210"/>
    </location>
</feature>
<sequence>MQPFRVLIVDDHEHAREAIREIVGSYDNFVIVGEATDGEEAITLTVQLMPDIILMDINMPKMDGLAATKIIKTKYPYVKVIIITVSDEVTNLFEAIKKGAQGYLLKNINPSAWFEYLQAIADDEVPMSEDLAFKLLQEFTSQKEKQMANNPLSNREQEVLELVAKGQTNKQISTELSISEYTVKNHLKNIMHKLHLENRVQITRYAYEKGWVE</sequence>
<keyword evidence="2" id="KW-0805">Transcription regulation</keyword>
<dbReference type="InterPro" id="IPR001789">
    <property type="entry name" value="Sig_transdc_resp-reg_receiver"/>
</dbReference>
<dbReference type="Gene3D" id="3.40.50.2300">
    <property type="match status" value="1"/>
</dbReference>
<organism evidence="8 9">
    <name type="scientific">Anaerobacillus alkaliphilus</name>
    <dbReference type="NCBI Taxonomy" id="1548597"/>
    <lineage>
        <taxon>Bacteria</taxon>
        <taxon>Bacillati</taxon>
        <taxon>Bacillota</taxon>
        <taxon>Bacilli</taxon>
        <taxon>Bacillales</taxon>
        <taxon>Bacillaceae</taxon>
        <taxon>Anaerobacillus</taxon>
    </lineage>
</organism>
<dbReference type="InterPro" id="IPR058245">
    <property type="entry name" value="NreC/VraR/RcsB-like_REC"/>
</dbReference>
<keyword evidence="3 8" id="KW-0238">DNA-binding</keyword>